<dbReference type="NCBIfam" id="TIGR02646">
    <property type="entry name" value="retron system putative HNH endonuclease"/>
    <property type="match status" value="1"/>
</dbReference>
<dbReference type="CDD" id="cd00085">
    <property type="entry name" value="HNHc"/>
    <property type="match status" value="1"/>
</dbReference>
<dbReference type="SMART" id="SM00507">
    <property type="entry name" value="HNHc"/>
    <property type="match status" value="1"/>
</dbReference>
<comment type="caution">
    <text evidence="2">The sequence shown here is derived from an EMBL/GenBank/DDBJ whole genome shotgun (WGS) entry which is preliminary data.</text>
</comment>
<accession>A0ABU5QQ76</accession>
<reference evidence="2 3" key="1">
    <citation type="submission" date="2023-12" db="EMBL/GenBank/DDBJ databases">
        <title>Novel species of the genus Arcicella isolated from rivers.</title>
        <authorList>
            <person name="Lu H."/>
        </authorList>
    </citation>
    <scope>NUCLEOTIDE SEQUENCE [LARGE SCALE GENOMIC DNA]</scope>
    <source>
        <strain evidence="2 3">LMG 21963</strain>
    </source>
</reference>
<dbReference type="EMBL" id="JAYFUL010000022">
    <property type="protein sequence ID" value="MEA5258925.1"/>
    <property type="molecule type" value="Genomic_DNA"/>
</dbReference>
<protein>
    <submittedName>
        <fullName evidence="2">Retron system putative HNH endonuclease</fullName>
    </submittedName>
</protein>
<dbReference type="InterPro" id="IPR013467">
    <property type="entry name" value="HNH78-like"/>
</dbReference>
<dbReference type="Proteomes" id="UP001304671">
    <property type="component" value="Unassembled WGS sequence"/>
</dbReference>
<name>A0ABU5QQ76_9BACT</name>
<keyword evidence="3" id="KW-1185">Reference proteome</keyword>
<keyword evidence="2" id="KW-0540">Nuclease</keyword>
<organism evidence="2 3">
    <name type="scientific">Arcicella aquatica</name>
    <dbReference type="NCBI Taxonomy" id="217141"/>
    <lineage>
        <taxon>Bacteria</taxon>
        <taxon>Pseudomonadati</taxon>
        <taxon>Bacteroidota</taxon>
        <taxon>Cytophagia</taxon>
        <taxon>Cytophagales</taxon>
        <taxon>Flectobacillaceae</taxon>
        <taxon>Arcicella</taxon>
    </lineage>
</organism>
<dbReference type="Pfam" id="PF01844">
    <property type="entry name" value="HNH"/>
    <property type="match status" value="1"/>
</dbReference>
<sequence length="211" mass="25054">MYKITRSPASEPQILKEKSKEWTEKFLEKRQQNPTHKLSWRKGATNYHDEIVKALGSLTHNHCSYCDKYPLDERGKIDLQIDHFKPISKPEFTRLAYDWTNLFLACGGCNKPKLAQYSDLILRPDADDYNPSDYFLFDTSSGEILINERNGIVHTERAKETIKVFNLNDKSIIKMRLRAIRNFRREMTNPIEEFDINDYDYRNFIEELLYF</sequence>
<gene>
    <name evidence="2" type="ORF">VB264_14095</name>
</gene>
<keyword evidence="2" id="KW-0255">Endonuclease</keyword>
<dbReference type="GO" id="GO:0004519">
    <property type="term" value="F:endonuclease activity"/>
    <property type="evidence" value="ECO:0007669"/>
    <property type="project" value="UniProtKB-KW"/>
</dbReference>
<proteinExistence type="predicted"/>
<evidence type="ECO:0000313" key="3">
    <source>
        <dbReference type="Proteomes" id="UP001304671"/>
    </source>
</evidence>
<evidence type="ECO:0000259" key="1">
    <source>
        <dbReference type="SMART" id="SM00507"/>
    </source>
</evidence>
<dbReference type="RefSeq" id="WP_323250376.1">
    <property type="nucleotide sequence ID" value="NZ_JAYFUL010000022.1"/>
</dbReference>
<keyword evidence="2" id="KW-0378">Hydrolase</keyword>
<evidence type="ECO:0000313" key="2">
    <source>
        <dbReference type="EMBL" id="MEA5258925.1"/>
    </source>
</evidence>
<dbReference type="Gene3D" id="1.10.30.50">
    <property type="match status" value="1"/>
</dbReference>
<feature type="domain" description="HNH nuclease" evidence="1">
    <location>
        <begin position="53"/>
        <end position="111"/>
    </location>
</feature>
<dbReference type="InterPro" id="IPR002711">
    <property type="entry name" value="HNH"/>
</dbReference>
<dbReference type="InterPro" id="IPR003615">
    <property type="entry name" value="HNH_nuc"/>
</dbReference>